<dbReference type="EMBL" id="LRPN01000051">
    <property type="protein sequence ID" value="KWZ82617.1"/>
    <property type="molecule type" value="Genomic_DNA"/>
</dbReference>
<dbReference type="AlphaFoldDB" id="A0A133KSX3"/>
<dbReference type="Proteomes" id="UP000070376">
    <property type="component" value="Unassembled WGS sequence"/>
</dbReference>
<organism evidence="1 2">
    <name type="scientific">Heyndrickxia coagulans</name>
    <name type="common">Weizmannia coagulans</name>
    <dbReference type="NCBI Taxonomy" id="1398"/>
    <lineage>
        <taxon>Bacteria</taxon>
        <taxon>Bacillati</taxon>
        <taxon>Bacillota</taxon>
        <taxon>Bacilli</taxon>
        <taxon>Bacillales</taxon>
        <taxon>Bacillaceae</taxon>
        <taxon>Heyndrickxia</taxon>
    </lineage>
</organism>
<evidence type="ECO:0000313" key="1">
    <source>
        <dbReference type="EMBL" id="KWZ82617.1"/>
    </source>
</evidence>
<accession>A0A133KSX3</accession>
<sequence>MMKSESNKKRMTHSMLRRDFVFLRFLNIGGGYVKEGLRFCLLP</sequence>
<proteinExistence type="predicted"/>
<reference evidence="2" key="1">
    <citation type="submission" date="2016-01" db="EMBL/GenBank/DDBJ databases">
        <authorList>
            <person name="Mitreva M."/>
            <person name="Pepin K.H."/>
            <person name="Mihindukulasuriya K.A."/>
            <person name="Fulton R."/>
            <person name="Fronick C."/>
            <person name="O'Laughlin M."/>
            <person name="Miner T."/>
            <person name="Herter B."/>
            <person name="Rosa B.A."/>
            <person name="Cordes M."/>
            <person name="Tomlinson C."/>
            <person name="Wollam A."/>
            <person name="Palsikar V.B."/>
            <person name="Mardis E.R."/>
            <person name="Wilson R.K."/>
        </authorList>
    </citation>
    <scope>NUCLEOTIDE SEQUENCE [LARGE SCALE GENOMIC DNA]</scope>
    <source>
        <strain evidence="2">GED7749B</strain>
    </source>
</reference>
<gene>
    <name evidence="1" type="ORF">HMPREF3213_01695</name>
</gene>
<comment type="caution">
    <text evidence="1">The sequence shown here is derived from an EMBL/GenBank/DDBJ whole genome shotgun (WGS) entry which is preliminary data.</text>
</comment>
<evidence type="ECO:0000313" key="2">
    <source>
        <dbReference type="Proteomes" id="UP000070376"/>
    </source>
</evidence>
<name>A0A133KSX3_HEYCO</name>
<protein>
    <submittedName>
        <fullName evidence="1">Uncharacterized protein</fullName>
    </submittedName>
</protein>
<dbReference type="PATRIC" id="fig|1398.22.peg.1702"/>